<protein>
    <submittedName>
        <fullName evidence="9">Undecaprenyl-phosphate glucose phosphotransferase</fullName>
        <ecNumber evidence="9">2.7.8.31</ecNumber>
    </submittedName>
</protein>
<dbReference type="InterPro" id="IPR003362">
    <property type="entry name" value="Bact_transf"/>
</dbReference>
<dbReference type="PANTHER" id="PTHR30576">
    <property type="entry name" value="COLANIC BIOSYNTHESIS UDP-GLUCOSE LIPID CARRIER TRANSFERASE"/>
    <property type="match status" value="1"/>
</dbReference>
<dbReference type="Proteomes" id="UP000266340">
    <property type="component" value="Unassembled WGS sequence"/>
</dbReference>
<dbReference type="GO" id="GO:0016020">
    <property type="term" value="C:membrane"/>
    <property type="evidence" value="ECO:0007669"/>
    <property type="project" value="UniProtKB-SubCell"/>
</dbReference>
<keyword evidence="6 7" id="KW-0472">Membrane</keyword>
<comment type="subcellular location">
    <subcellularLocation>
        <location evidence="1">Membrane</location>
        <topology evidence="1">Multi-pass membrane protein</topology>
    </subcellularLocation>
</comment>
<organism evidence="9 10">
    <name type="scientific">Cohnella faecalis</name>
    <dbReference type="NCBI Taxonomy" id="2315694"/>
    <lineage>
        <taxon>Bacteria</taxon>
        <taxon>Bacillati</taxon>
        <taxon>Bacillota</taxon>
        <taxon>Bacilli</taxon>
        <taxon>Bacillales</taxon>
        <taxon>Paenibacillaceae</taxon>
        <taxon>Cohnella</taxon>
    </lineage>
</organism>
<name>A0A398CRV2_9BACL</name>
<keyword evidence="10" id="KW-1185">Reference proteome</keyword>
<proteinExistence type="inferred from homology"/>
<accession>A0A398CRV2</accession>
<gene>
    <name evidence="9" type="ORF">D3H35_15125</name>
</gene>
<reference evidence="9 10" key="1">
    <citation type="submission" date="2018-09" db="EMBL/GenBank/DDBJ databases">
        <title>Cohnella cavernae sp. nov., isolated from a karst cave.</title>
        <authorList>
            <person name="Zhu H."/>
        </authorList>
    </citation>
    <scope>NUCLEOTIDE SEQUENCE [LARGE SCALE GENOMIC DNA]</scope>
    <source>
        <strain evidence="9 10">K2E09-144</strain>
    </source>
</reference>
<feature type="transmembrane region" description="Helical" evidence="7">
    <location>
        <begin position="12"/>
        <end position="30"/>
    </location>
</feature>
<evidence type="ECO:0000256" key="5">
    <source>
        <dbReference type="ARBA" id="ARBA00022989"/>
    </source>
</evidence>
<dbReference type="EC" id="2.7.8.31" evidence="9"/>
<dbReference type="Pfam" id="PF13727">
    <property type="entry name" value="CoA_binding_3"/>
    <property type="match status" value="1"/>
</dbReference>
<feature type="transmembrane region" description="Helical" evidence="7">
    <location>
        <begin position="50"/>
        <end position="70"/>
    </location>
</feature>
<evidence type="ECO:0000313" key="9">
    <source>
        <dbReference type="EMBL" id="RIE02091.1"/>
    </source>
</evidence>
<dbReference type="NCBIfam" id="TIGR03025">
    <property type="entry name" value="EPS_sugtrans"/>
    <property type="match status" value="1"/>
</dbReference>
<evidence type="ECO:0000256" key="4">
    <source>
        <dbReference type="ARBA" id="ARBA00022692"/>
    </source>
</evidence>
<evidence type="ECO:0000256" key="2">
    <source>
        <dbReference type="ARBA" id="ARBA00006464"/>
    </source>
</evidence>
<feature type="transmembrane region" description="Helical" evidence="7">
    <location>
        <begin position="82"/>
        <end position="101"/>
    </location>
</feature>
<evidence type="ECO:0000256" key="6">
    <source>
        <dbReference type="ARBA" id="ARBA00023136"/>
    </source>
</evidence>
<keyword evidence="5 7" id="KW-1133">Transmembrane helix</keyword>
<dbReference type="Gene3D" id="3.40.50.720">
    <property type="entry name" value="NAD(P)-binding Rossmann-like Domain"/>
    <property type="match status" value="1"/>
</dbReference>
<feature type="transmembrane region" description="Helical" evidence="7">
    <location>
        <begin position="113"/>
        <end position="131"/>
    </location>
</feature>
<dbReference type="RefSeq" id="WP_119150131.1">
    <property type="nucleotide sequence ID" value="NZ_JBHSOV010000009.1"/>
</dbReference>
<dbReference type="InterPro" id="IPR017473">
    <property type="entry name" value="Undecaprenyl-P_gluc_Ptfrase"/>
</dbReference>
<feature type="transmembrane region" description="Helical" evidence="7">
    <location>
        <begin position="286"/>
        <end position="307"/>
    </location>
</feature>
<evidence type="ECO:0000313" key="10">
    <source>
        <dbReference type="Proteomes" id="UP000266340"/>
    </source>
</evidence>
<keyword evidence="3 9" id="KW-0808">Transferase</keyword>
<dbReference type="AlphaFoldDB" id="A0A398CRV2"/>
<dbReference type="NCBIfam" id="TIGR03023">
    <property type="entry name" value="WcaJ_sugtrans"/>
    <property type="match status" value="1"/>
</dbReference>
<comment type="similarity">
    <text evidence="2">Belongs to the bacterial sugar transferase family.</text>
</comment>
<feature type="domain" description="Bacterial sugar transferase" evidence="8">
    <location>
        <begin position="281"/>
        <end position="460"/>
    </location>
</feature>
<dbReference type="SUPFAM" id="SSF51735">
    <property type="entry name" value="NAD(P)-binding Rossmann-fold domains"/>
    <property type="match status" value="1"/>
</dbReference>
<sequence>MIRRSQGFLTQMYALVDFLCIQLVFLFSWWLKFQSGLLPSGTPIPFDNYLLWSVIYGALILGGSYSLNLYAPKRKKSFSFELMKIVQIHAGSLLLLVSILYLLKEVDVSRSYLFLYAVSNVLVAGIYRYLLKYSLRRFREKGYNKQFVLILGAGSLGRRFYMNLQQHGEMGFEAVGFLDDYQDKHEPSFSEYKPILGKVDELAGILDRMTIDEVIIALPLQAHPKFAAIVAACEKAGVRTMIIPDFYDILPSRPYFDNFAGIPLINVRDIPLDELRNRFLKRTFDIGFASAAIIVTLPLLVLIAVGIKATSKGPVVFKQERVGLNRRTFTMYKFRSMRADTASTGDTGWTTENDPRRTRFGTFLRKTSLDELPQFFNVLFGHMSVVGPRPERPYYVEQFKEEVPKYMVKHHIRPGITGWAQANGLRGDTSIENRITHDIFYIENWSLLFDIKIISKTFVQGFMNKNAY</sequence>
<dbReference type="Pfam" id="PF02397">
    <property type="entry name" value="Bac_transf"/>
    <property type="match status" value="1"/>
</dbReference>
<dbReference type="PANTHER" id="PTHR30576:SF0">
    <property type="entry name" value="UNDECAPRENYL-PHOSPHATE N-ACETYLGALACTOSAMINYL 1-PHOSPHATE TRANSFERASE-RELATED"/>
    <property type="match status" value="1"/>
</dbReference>
<dbReference type="OrthoDB" id="9808602at2"/>
<keyword evidence="4 7" id="KW-0812">Transmembrane</keyword>
<dbReference type="InterPro" id="IPR036291">
    <property type="entry name" value="NAD(P)-bd_dom_sf"/>
</dbReference>
<dbReference type="EMBL" id="QXJM01000039">
    <property type="protein sequence ID" value="RIE02091.1"/>
    <property type="molecule type" value="Genomic_DNA"/>
</dbReference>
<evidence type="ECO:0000256" key="7">
    <source>
        <dbReference type="SAM" id="Phobius"/>
    </source>
</evidence>
<evidence type="ECO:0000256" key="3">
    <source>
        <dbReference type="ARBA" id="ARBA00022679"/>
    </source>
</evidence>
<evidence type="ECO:0000259" key="8">
    <source>
        <dbReference type="Pfam" id="PF02397"/>
    </source>
</evidence>
<comment type="caution">
    <text evidence="9">The sequence shown here is derived from an EMBL/GenBank/DDBJ whole genome shotgun (WGS) entry which is preliminary data.</text>
</comment>
<dbReference type="GO" id="GO:0089702">
    <property type="term" value="F:undecaprenyl-phosphate glucose phosphotransferase activity"/>
    <property type="evidence" value="ECO:0007669"/>
    <property type="project" value="UniProtKB-EC"/>
</dbReference>
<evidence type="ECO:0000256" key="1">
    <source>
        <dbReference type="ARBA" id="ARBA00004141"/>
    </source>
</evidence>
<dbReference type="InterPro" id="IPR017475">
    <property type="entry name" value="EPS_sugar_tfrase"/>
</dbReference>